<dbReference type="AlphaFoldDB" id="B4HLJ8"/>
<feature type="region of interest" description="Disordered" evidence="1">
    <location>
        <begin position="72"/>
        <end position="106"/>
    </location>
</feature>
<dbReference type="HOGENOM" id="CLU_2239389_0_0_1"/>
<evidence type="ECO:0000313" key="2">
    <source>
        <dbReference type="EMBL" id="EDW43025.1"/>
    </source>
</evidence>
<sequence length="119" mass="13469">MFVVNRSGERQQDQDWLPDIIQWTPPLLKCKCCKDNASPKKYKDADEQKQEVRVIQCLLAIAQQLLFTLINGDTQNNAPQPHHVSESDLPGRRMGLYDDGNGYDDDADADAEQLLAVLQ</sequence>
<keyword evidence="3" id="KW-1185">Reference proteome</keyword>
<gene>
    <name evidence="2" type="primary">Dsec\GM26341</name>
    <name evidence="2" type="ORF">Dsec_GM26341</name>
</gene>
<organism evidence="3">
    <name type="scientific">Drosophila sechellia</name>
    <name type="common">Fruit fly</name>
    <dbReference type="NCBI Taxonomy" id="7238"/>
    <lineage>
        <taxon>Eukaryota</taxon>
        <taxon>Metazoa</taxon>
        <taxon>Ecdysozoa</taxon>
        <taxon>Arthropoda</taxon>
        <taxon>Hexapoda</taxon>
        <taxon>Insecta</taxon>
        <taxon>Pterygota</taxon>
        <taxon>Neoptera</taxon>
        <taxon>Endopterygota</taxon>
        <taxon>Diptera</taxon>
        <taxon>Brachycera</taxon>
        <taxon>Muscomorpha</taxon>
        <taxon>Ephydroidea</taxon>
        <taxon>Drosophilidae</taxon>
        <taxon>Drosophila</taxon>
        <taxon>Sophophora</taxon>
    </lineage>
</organism>
<name>B4HLJ8_DROSE</name>
<proteinExistence type="predicted"/>
<dbReference type="EMBL" id="CH480815">
    <property type="protein sequence ID" value="EDW43025.1"/>
    <property type="molecule type" value="Genomic_DNA"/>
</dbReference>
<dbReference type="OMA" id="YVEFRHA"/>
<accession>B4HLJ8</accession>
<reference evidence="2 3" key="1">
    <citation type="journal article" date="2007" name="Nature">
        <title>Evolution of genes and genomes on the Drosophila phylogeny.</title>
        <authorList>
            <consortium name="Drosophila 12 Genomes Consortium"/>
            <person name="Clark A.G."/>
            <person name="Eisen M.B."/>
            <person name="Smith D.R."/>
            <person name="Bergman C.M."/>
            <person name="Oliver B."/>
            <person name="Markow T.A."/>
            <person name="Kaufman T.C."/>
            <person name="Kellis M."/>
            <person name="Gelbart W."/>
            <person name="Iyer V.N."/>
            <person name="Pollard D.A."/>
            <person name="Sackton T.B."/>
            <person name="Larracuente A.M."/>
            <person name="Singh N.D."/>
            <person name="Abad J.P."/>
            <person name="Abt D.N."/>
            <person name="Adryan B."/>
            <person name="Aguade M."/>
            <person name="Akashi H."/>
            <person name="Anderson W.W."/>
            <person name="Aquadro C.F."/>
            <person name="Ardell D.H."/>
            <person name="Arguello R."/>
            <person name="Artieri C.G."/>
            <person name="Barbash D.A."/>
            <person name="Barker D."/>
            <person name="Barsanti P."/>
            <person name="Batterham P."/>
            <person name="Batzoglou S."/>
            <person name="Begun D."/>
            <person name="Bhutkar A."/>
            <person name="Blanco E."/>
            <person name="Bosak S.A."/>
            <person name="Bradley R.K."/>
            <person name="Brand A.D."/>
            <person name="Brent M.R."/>
            <person name="Brooks A.N."/>
            <person name="Brown R.H."/>
            <person name="Butlin R.K."/>
            <person name="Caggese C."/>
            <person name="Calvi B.R."/>
            <person name="Bernardo de Carvalho A."/>
            <person name="Caspi A."/>
            <person name="Castrezana S."/>
            <person name="Celniker S.E."/>
            <person name="Chang J.L."/>
            <person name="Chapple C."/>
            <person name="Chatterji S."/>
            <person name="Chinwalla A."/>
            <person name="Civetta A."/>
            <person name="Clifton S.W."/>
            <person name="Comeron J.M."/>
            <person name="Costello J.C."/>
            <person name="Coyne J.A."/>
            <person name="Daub J."/>
            <person name="David R.G."/>
            <person name="Delcher A.L."/>
            <person name="Delehaunty K."/>
            <person name="Do C.B."/>
            <person name="Ebling H."/>
            <person name="Edwards K."/>
            <person name="Eickbush T."/>
            <person name="Evans J.D."/>
            <person name="Filipski A."/>
            <person name="Findeiss S."/>
            <person name="Freyhult E."/>
            <person name="Fulton L."/>
            <person name="Fulton R."/>
            <person name="Garcia A.C."/>
            <person name="Gardiner A."/>
            <person name="Garfield D.A."/>
            <person name="Garvin B.E."/>
            <person name="Gibson G."/>
            <person name="Gilbert D."/>
            <person name="Gnerre S."/>
            <person name="Godfrey J."/>
            <person name="Good R."/>
            <person name="Gotea V."/>
            <person name="Gravely B."/>
            <person name="Greenberg A.J."/>
            <person name="Griffiths-Jones S."/>
            <person name="Gross S."/>
            <person name="Guigo R."/>
            <person name="Gustafson E.A."/>
            <person name="Haerty W."/>
            <person name="Hahn M.W."/>
            <person name="Halligan D.L."/>
            <person name="Halpern A.L."/>
            <person name="Halter G.M."/>
            <person name="Han M.V."/>
            <person name="Heger A."/>
            <person name="Hillier L."/>
            <person name="Hinrichs A.S."/>
            <person name="Holmes I."/>
            <person name="Hoskins R.A."/>
            <person name="Hubisz M.J."/>
            <person name="Hultmark D."/>
            <person name="Huntley M.A."/>
            <person name="Jaffe D.B."/>
            <person name="Jagadeeshan S."/>
            <person name="Jeck W.R."/>
            <person name="Johnson J."/>
            <person name="Jones C.D."/>
            <person name="Jordan W.C."/>
            <person name="Karpen G.H."/>
            <person name="Kataoka E."/>
            <person name="Keightley P.D."/>
            <person name="Kheradpour P."/>
            <person name="Kirkness E.F."/>
            <person name="Koerich L.B."/>
            <person name="Kristiansen K."/>
            <person name="Kudrna D."/>
            <person name="Kulathinal R.J."/>
            <person name="Kumar S."/>
            <person name="Kwok R."/>
            <person name="Lander E."/>
            <person name="Langley C.H."/>
            <person name="Lapoint R."/>
            <person name="Lazzaro B.P."/>
            <person name="Lee S.J."/>
            <person name="Levesque L."/>
            <person name="Li R."/>
            <person name="Lin C.F."/>
            <person name="Lin M.F."/>
            <person name="Lindblad-Toh K."/>
            <person name="Llopart A."/>
            <person name="Long M."/>
            <person name="Low L."/>
            <person name="Lozovsky E."/>
            <person name="Lu J."/>
            <person name="Luo M."/>
            <person name="Machado C.A."/>
            <person name="Makalowski W."/>
            <person name="Marzo M."/>
            <person name="Matsuda M."/>
            <person name="Matzkin L."/>
            <person name="McAllister B."/>
            <person name="McBride C.S."/>
            <person name="McKernan B."/>
            <person name="McKernan K."/>
            <person name="Mendez-Lago M."/>
            <person name="Minx P."/>
            <person name="Mollenhauer M.U."/>
            <person name="Montooth K."/>
            <person name="Mount S.M."/>
            <person name="Mu X."/>
            <person name="Myers E."/>
            <person name="Negre B."/>
            <person name="Newfeld S."/>
            <person name="Nielsen R."/>
            <person name="Noor M.A."/>
            <person name="O'Grady P."/>
            <person name="Pachter L."/>
            <person name="Papaceit M."/>
            <person name="Parisi M.J."/>
            <person name="Parisi M."/>
            <person name="Parts L."/>
            <person name="Pedersen J.S."/>
            <person name="Pesole G."/>
            <person name="Phillippy A.M."/>
            <person name="Ponting C.P."/>
            <person name="Pop M."/>
            <person name="Porcelli D."/>
            <person name="Powell J.R."/>
            <person name="Prohaska S."/>
            <person name="Pruitt K."/>
            <person name="Puig M."/>
            <person name="Quesneville H."/>
            <person name="Ram K.R."/>
            <person name="Rand D."/>
            <person name="Rasmussen M.D."/>
            <person name="Reed L.K."/>
            <person name="Reenan R."/>
            <person name="Reily A."/>
            <person name="Remington K.A."/>
            <person name="Rieger T.T."/>
            <person name="Ritchie M.G."/>
            <person name="Robin C."/>
            <person name="Rogers Y.H."/>
            <person name="Rohde C."/>
            <person name="Rozas J."/>
            <person name="Rubenfield M.J."/>
            <person name="Ruiz A."/>
            <person name="Russo S."/>
            <person name="Salzberg S.L."/>
            <person name="Sanchez-Gracia A."/>
            <person name="Saranga D.J."/>
            <person name="Sato H."/>
            <person name="Schaeffer S.W."/>
            <person name="Schatz M.C."/>
            <person name="Schlenke T."/>
            <person name="Schwartz R."/>
            <person name="Segarra C."/>
            <person name="Singh R.S."/>
            <person name="Sirot L."/>
            <person name="Sirota M."/>
            <person name="Sisneros N.B."/>
            <person name="Smith C.D."/>
            <person name="Smith T.F."/>
            <person name="Spieth J."/>
            <person name="Stage D.E."/>
            <person name="Stark A."/>
            <person name="Stephan W."/>
            <person name="Strausberg R.L."/>
            <person name="Strempel S."/>
            <person name="Sturgill D."/>
            <person name="Sutton G."/>
            <person name="Sutton G.G."/>
            <person name="Tao W."/>
            <person name="Teichmann S."/>
            <person name="Tobari Y.N."/>
            <person name="Tomimura Y."/>
            <person name="Tsolas J.M."/>
            <person name="Valente V.L."/>
            <person name="Venter E."/>
            <person name="Venter J.C."/>
            <person name="Vicario S."/>
            <person name="Vieira F.G."/>
            <person name="Vilella A.J."/>
            <person name="Villasante A."/>
            <person name="Walenz B."/>
            <person name="Wang J."/>
            <person name="Wasserman M."/>
            <person name="Watts T."/>
            <person name="Wilson D."/>
            <person name="Wilson R.K."/>
            <person name="Wing R.A."/>
            <person name="Wolfner M.F."/>
            <person name="Wong A."/>
            <person name="Wong G.K."/>
            <person name="Wu C.I."/>
            <person name="Wu G."/>
            <person name="Yamamoto D."/>
            <person name="Yang H.P."/>
            <person name="Yang S.P."/>
            <person name="Yorke J.A."/>
            <person name="Yoshida K."/>
            <person name="Zdobnov E."/>
            <person name="Zhang P."/>
            <person name="Zhang Y."/>
            <person name="Zimin A.V."/>
            <person name="Baldwin J."/>
            <person name="Abdouelleil A."/>
            <person name="Abdulkadir J."/>
            <person name="Abebe A."/>
            <person name="Abera B."/>
            <person name="Abreu J."/>
            <person name="Acer S.C."/>
            <person name="Aftuck L."/>
            <person name="Alexander A."/>
            <person name="An P."/>
            <person name="Anderson E."/>
            <person name="Anderson S."/>
            <person name="Arachi H."/>
            <person name="Azer M."/>
            <person name="Bachantsang P."/>
            <person name="Barry A."/>
            <person name="Bayul T."/>
            <person name="Berlin A."/>
            <person name="Bessette D."/>
            <person name="Bloom T."/>
            <person name="Blye J."/>
            <person name="Boguslavskiy L."/>
            <person name="Bonnet C."/>
            <person name="Boukhgalter B."/>
            <person name="Bourzgui I."/>
            <person name="Brown A."/>
            <person name="Cahill P."/>
            <person name="Channer S."/>
            <person name="Cheshatsang Y."/>
            <person name="Chuda L."/>
            <person name="Citroen M."/>
            <person name="Collymore A."/>
            <person name="Cooke P."/>
            <person name="Costello M."/>
            <person name="D'Aco K."/>
            <person name="Daza R."/>
            <person name="De Haan G."/>
            <person name="DeGray S."/>
            <person name="DeMaso C."/>
            <person name="Dhargay N."/>
            <person name="Dooley K."/>
            <person name="Dooley E."/>
            <person name="Doricent M."/>
            <person name="Dorje P."/>
            <person name="Dorjee K."/>
            <person name="Dupes A."/>
            <person name="Elong R."/>
            <person name="Falk J."/>
            <person name="Farina A."/>
            <person name="Faro S."/>
            <person name="Ferguson D."/>
            <person name="Fisher S."/>
            <person name="Foley C.D."/>
            <person name="Franke A."/>
            <person name="Friedrich D."/>
            <person name="Gadbois L."/>
            <person name="Gearin G."/>
            <person name="Gearin C.R."/>
            <person name="Giannoukos G."/>
            <person name="Goode T."/>
            <person name="Graham J."/>
            <person name="Grandbois E."/>
            <person name="Grewal S."/>
            <person name="Gyaltsen K."/>
            <person name="Hafez N."/>
            <person name="Hagos B."/>
            <person name="Hall J."/>
            <person name="Henson C."/>
            <person name="Hollinger A."/>
            <person name="Honan T."/>
            <person name="Huard M.D."/>
            <person name="Hughes L."/>
            <person name="Hurhula B."/>
            <person name="Husby M.E."/>
            <person name="Kamat A."/>
            <person name="Kanga B."/>
            <person name="Kashin S."/>
            <person name="Khazanovich D."/>
            <person name="Kisner P."/>
            <person name="Lance K."/>
            <person name="Lara M."/>
            <person name="Lee W."/>
            <person name="Lennon N."/>
            <person name="Letendre F."/>
            <person name="LeVine R."/>
            <person name="Lipovsky A."/>
            <person name="Liu X."/>
            <person name="Liu J."/>
            <person name="Liu S."/>
            <person name="Lokyitsang T."/>
            <person name="Lokyitsang Y."/>
            <person name="Lubonja R."/>
            <person name="Lui A."/>
            <person name="MacDonald P."/>
            <person name="Magnisalis V."/>
            <person name="Maru K."/>
            <person name="Matthews C."/>
            <person name="McCusker W."/>
            <person name="McDonough S."/>
            <person name="Mehta T."/>
            <person name="Meldrim J."/>
            <person name="Meneus L."/>
            <person name="Mihai O."/>
            <person name="Mihalev A."/>
            <person name="Mihova T."/>
            <person name="Mittelman R."/>
            <person name="Mlenga V."/>
            <person name="Montmayeur A."/>
            <person name="Mulrain L."/>
            <person name="Navidi A."/>
            <person name="Naylor J."/>
            <person name="Negash T."/>
            <person name="Nguyen T."/>
            <person name="Nguyen N."/>
            <person name="Nicol R."/>
            <person name="Norbu C."/>
            <person name="Norbu N."/>
            <person name="Novod N."/>
            <person name="O'Neill B."/>
            <person name="Osman S."/>
            <person name="Markiewicz E."/>
            <person name="Oyono O.L."/>
            <person name="Patti C."/>
            <person name="Phunkhang P."/>
            <person name="Pierre F."/>
            <person name="Priest M."/>
            <person name="Raghuraman S."/>
            <person name="Rege F."/>
            <person name="Reyes R."/>
            <person name="Rise C."/>
            <person name="Rogov P."/>
            <person name="Ross K."/>
            <person name="Ryan E."/>
            <person name="Settipalli S."/>
            <person name="Shea T."/>
            <person name="Sherpa N."/>
            <person name="Shi L."/>
            <person name="Shih D."/>
            <person name="Sparrow T."/>
            <person name="Spaulding J."/>
            <person name="Stalker J."/>
            <person name="Stange-Thomann N."/>
            <person name="Stavropoulos S."/>
            <person name="Stone C."/>
            <person name="Strader C."/>
            <person name="Tesfaye S."/>
            <person name="Thomson T."/>
            <person name="Thoulutsang Y."/>
            <person name="Thoulutsang D."/>
            <person name="Topham K."/>
            <person name="Topping I."/>
            <person name="Tsamla T."/>
            <person name="Vassiliev H."/>
            <person name="Vo A."/>
            <person name="Wangchuk T."/>
            <person name="Wangdi T."/>
            <person name="Weiand M."/>
            <person name="Wilkinson J."/>
            <person name="Wilson A."/>
            <person name="Yadav S."/>
            <person name="Young G."/>
            <person name="Yu Q."/>
            <person name="Zembek L."/>
            <person name="Zhong D."/>
            <person name="Zimmer A."/>
            <person name="Zwirko Z."/>
            <person name="Jaffe D.B."/>
            <person name="Alvarez P."/>
            <person name="Brockman W."/>
            <person name="Butler J."/>
            <person name="Chin C."/>
            <person name="Gnerre S."/>
            <person name="Grabherr M."/>
            <person name="Kleber M."/>
            <person name="Mauceli E."/>
            <person name="MacCallum I."/>
        </authorList>
    </citation>
    <scope>NUCLEOTIDE SEQUENCE [LARGE SCALE GENOMIC DNA]</scope>
    <source>
        <strain evidence="3">Rob3c / Tucson 14021-0248.25</strain>
    </source>
</reference>
<evidence type="ECO:0000313" key="3">
    <source>
        <dbReference type="Proteomes" id="UP000001292"/>
    </source>
</evidence>
<protein>
    <submittedName>
        <fullName evidence="2">GM26341</fullName>
    </submittedName>
</protein>
<evidence type="ECO:0000256" key="1">
    <source>
        <dbReference type="SAM" id="MobiDB-lite"/>
    </source>
</evidence>
<dbReference type="Proteomes" id="UP000001292">
    <property type="component" value="Unassembled WGS sequence"/>
</dbReference>